<protein>
    <recommendedName>
        <fullName evidence="3">SGNH hydrolase-type esterase domain-containing protein</fullName>
    </recommendedName>
</protein>
<proteinExistence type="predicted"/>
<sequence>MSHPVKLISPYDLDGEEPFPLDLYGQRFLAQGDSWFSIGAIPPYLTTNVLAELVLQRGAVAVNCAAPGAVLRRMTDSVRNPKFVDLLCGNVQREWTAILVSGGGNDLIEAIGAPPTAARDQRLLLTPAERGTPNDPAGYLSDEGWQTFSTYLGAVFDGLLDLRDSGASRLKPLVMHDYALLRPRPAPAGAGFGPWLQPALVDFQVPEDAWLGIGQLLMQRLGALLNQLAAARMDAHPDAGPIQIVNSQAAGLVLAERDSTGASGDWANEIHPTRGGYDKVAARWAEALDALP</sequence>
<name>A0ABS8XW27_9BURK</name>
<dbReference type="RefSeq" id="WP_233372505.1">
    <property type="nucleotide sequence ID" value="NZ_JAJTWU010000005.1"/>
</dbReference>
<gene>
    <name evidence="1" type="ORF">LXT13_13860</name>
</gene>
<dbReference type="EMBL" id="JAJTWU010000005">
    <property type="protein sequence ID" value="MCE4555490.1"/>
    <property type="molecule type" value="Genomic_DNA"/>
</dbReference>
<comment type="caution">
    <text evidence="1">The sequence shown here is derived from an EMBL/GenBank/DDBJ whole genome shotgun (WGS) entry which is preliminary data.</text>
</comment>
<dbReference type="Proteomes" id="UP001200741">
    <property type="component" value="Unassembled WGS sequence"/>
</dbReference>
<evidence type="ECO:0000313" key="2">
    <source>
        <dbReference type="Proteomes" id="UP001200741"/>
    </source>
</evidence>
<organism evidence="1 2">
    <name type="scientific">Pelomonas cellulosilytica</name>
    <dbReference type="NCBI Taxonomy" id="2906762"/>
    <lineage>
        <taxon>Bacteria</taxon>
        <taxon>Pseudomonadati</taxon>
        <taxon>Pseudomonadota</taxon>
        <taxon>Betaproteobacteria</taxon>
        <taxon>Burkholderiales</taxon>
        <taxon>Sphaerotilaceae</taxon>
        <taxon>Roseateles</taxon>
    </lineage>
</organism>
<evidence type="ECO:0008006" key="3">
    <source>
        <dbReference type="Google" id="ProtNLM"/>
    </source>
</evidence>
<dbReference type="SUPFAM" id="SSF52266">
    <property type="entry name" value="SGNH hydrolase"/>
    <property type="match status" value="1"/>
</dbReference>
<keyword evidence="2" id="KW-1185">Reference proteome</keyword>
<reference evidence="1 2" key="1">
    <citation type="submission" date="2021-12" db="EMBL/GenBank/DDBJ databases">
        <title>Genome seq of P8.</title>
        <authorList>
            <person name="Seo T."/>
        </authorList>
    </citation>
    <scope>NUCLEOTIDE SEQUENCE [LARGE SCALE GENOMIC DNA]</scope>
    <source>
        <strain evidence="1 2">P8</strain>
    </source>
</reference>
<accession>A0ABS8XW27</accession>
<evidence type="ECO:0000313" key="1">
    <source>
        <dbReference type="EMBL" id="MCE4555490.1"/>
    </source>
</evidence>